<dbReference type="EMBL" id="MN739151">
    <property type="protein sequence ID" value="QHS90861.1"/>
    <property type="molecule type" value="Genomic_DNA"/>
</dbReference>
<feature type="domain" description="Thioredoxin" evidence="2">
    <location>
        <begin position="1"/>
        <end position="114"/>
    </location>
</feature>
<evidence type="ECO:0000313" key="3">
    <source>
        <dbReference type="EMBL" id="QHS90861.1"/>
    </source>
</evidence>
<name>A0A6C0BGK6_9ZZZZ</name>
<dbReference type="InterPro" id="IPR013766">
    <property type="entry name" value="Thioredoxin_domain"/>
</dbReference>
<evidence type="ECO:0000256" key="1">
    <source>
        <dbReference type="ARBA" id="ARBA00023157"/>
    </source>
</evidence>
<dbReference type="InterPro" id="IPR036249">
    <property type="entry name" value="Thioredoxin-like_sf"/>
</dbReference>
<evidence type="ECO:0000259" key="2">
    <source>
        <dbReference type="PROSITE" id="PS51352"/>
    </source>
</evidence>
<dbReference type="InterPro" id="IPR017937">
    <property type="entry name" value="Thioredoxin_CS"/>
</dbReference>
<dbReference type="SUPFAM" id="SSF52833">
    <property type="entry name" value="Thioredoxin-like"/>
    <property type="match status" value="1"/>
</dbReference>
<dbReference type="AlphaFoldDB" id="A0A6C0BGK6"/>
<keyword evidence="1" id="KW-1015">Disulfide bond</keyword>
<protein>
    <recommendedName>
        <fullName evidence="2">Thioredoxin domain-containing protein</fullName>
    </recommendedName>
</protein>
<dbReference type="Pfam" id="PF00085">
    <property type="entry name" value="Thioredoxin"/>
    <property type="match status" value="1"/>
</dbReference>
<dbReference type="PRINTS" id="PR00421">
    <property type="entry name" value="THIOREDOXIN"/>
</dbReference>
<dbReference type="PROSITE" id="PS00194">
    <property type="entry name" value="THIOREDOXIN_1"/>
    <property type="match status" value="1"/>
</dbReference>
<organism evidence="3">
    <name type="scientific">viral metagenome</name>
    <dbReference type="NCBI Taxonomy" id="1070528"/>
    <lineage>
        <taxon>unclassified sequences</taxon>
        <taxon>metagenomes</taxon>
        <taxon>organismal metagenomes</taxon>
    </lineage>
</organism>
<dbReference type="PROSITE" id="PS51352">
    <property type="entry name" value="THIOREDOXIN_2"/>
    <property type="match status" value="1"/>
</dbReference>
<sequence length="114" mass="12853">MSSHNLFKVSSMEDLQTLNSYAAQHDKIIVIDFHATWCGPCKMIGPYFEHLSTLEEMKDVLFIKCDVDDAEDVAQFAGVTAMPTFALIKDGKLEQKVTGANIESVKNMIYKYIQ</sequence>
<dbReference type="CDD" id="cd02947">
    <property type="entry name" value="TRX_family"/>
    <property type="match status" value="1"/>
</dbReference>
<dbReference type="Gene3D" id="3.40.30.10">
    <property type="entry name" value="Glutaredoxin"/>
    <property type="match status" value="1"/>
</dbReference>
<dbReference type="PANTHER" id="PTHR46115">
    <property type="entry name" value="THIOREDOXIN-LIKE PROTEIN 1"/>
    <property type="match status" value="1"/>
</dbReference>
<proteinExistence type="predicted"/>
<reference evidence="3" key="1">
    <citation type="journal article" date="2020" name="Nature">
        <title>Giant virus diversity and host interactions through global metagenomics.</title>
        <authorList>
            <person name="Schulz F."/>
            <person name="Roux S."/>
            <person name="Paez-Espino D."/>
            <person name="Jungbluth S."/>
            <person name="Walsh D.A."/>
            <person name="Denef V.J."/>
            <person name="McMahon K.D."/>
            <person name="Konstantinidis K.T."/>
            <person name="Eloe-Fadrosh E.A."/>
            <person name="Kyrpides N.C."/>
            <person name="Woyke T."/>
        </authorList>
    </citation>
    <scope>NUCLEOTIDE SEQUENCE</scope>
    <source>
        <strain evidence="3">GVMAG-M-3300010354-11</strain>
    </source>
</reference>
<accession>A0A6C0BGK6</accession>